<dbReference type="SUPFAM" id="SSF52402">
    <property type="entry name" value="Adenine nucleotide alpha hydrolases-like"/>
    <property type="match status" value="1"/>
</dbReference>
<evidence type="ECO:0000313" key="5">
    <source>
        <dbReference type="EMBL" id="MBA0084102.1"/>
    </source>
</evidence>
<feature type="non-terminal residue" evidence="5">
    <location>
        <position position="1"/>
    </location>
</feature>
<gene>
    <name evidence="5" type="ORF">HRJ53_03820</name>
</gene>
<dbReference type="EMBL" id="JACDQQ010000374">
    <property type="protein sequence ID" value="MBA0084102.1"/>
    <property type="molecule type" value="Genomic_DNA"/>
</dbReference>
<comment type="pathway">
    <text evidence="1">Amino-acid biosynthesis; L-asparagine biosynthesis; L-asparagine from L-aspartate (L-Gln route): step 1/1.</text>
</comment>
<organism evidence="5 6">
    <name type="scientific">Candidatus Acidiferrum panamense</name>
    <dbReference type="NCBI Taxonomy" id="2741543"/>
    <lineage>
        <taxon>Bacteria</taxon>
        <taxon>Pseudomonadati</taxon>
        <taxon>Acidobacteriota</taxon>
        <taxon>Terriglobia</taxon>
        <taxon>Candidatus Acidiferrales</taxon>
        <taxon>Candidatus Acidiferrum</taxon>
    </lineage>
</organism>
<dbReference type="InterPro" id="IPR001962">
    <property type="entry name" value="Asn_synthase"/>
</dbReference>
<dbReference type="Gene3D" id="3.40.50.620">
    <property type="entry name" value="HUPs"/>
    <property type="match status" value="1"/>
</dbReference>
<dbReference type="PANTHER" id="PTHR43284">
    <property type="entry name" value="ASPARAGINE SYNTHETASE (GLUTAMINE-HYDROLYZING)"/>
    <property type="match status" value="1"/>
</dbReference>
<dbReference type="CDD" id="cd01991">
    <property type="entry name" value="Asn_synthase_B_C"/>
    <property type="match status" value="1"/>
</dbReference>
<dbReference type="AlphaFoldDB" id="A0A7V8NMY5"/>
<comment type="catalytic activity">
    <reaction evidence="3">
        <text>L-aspartate + L-glutamine + ATP + H2O = L-asparagine + L-glutamate + AMP + diphosphate + H(+)</text>
        <dbReference type="Rhea" id="RHEA:12228"/>
        <dbReference type="ChEBI" id="CHEBI:15377"/>
        <dbReference type="ChEBI" id="CHEBI:15378"/>
        <dbReference type="ChEBI" id="CHEBI:29985"/>
        <dbReference type="ChEBI" id="CHEBI:29991"/>
        <dbReference type="ChEBI" id="CHEBI:30616"/>
        <dbReference type="ChEBI" id="CHEBI:33019"/>
        <dbReference type="ChEBI" id="CHEBI:58048"/>
        <dbReference type="ChEBI" id="CHEBI:58359"/>
        <dbReference type="ChEBI" id="CHEBI:456215"/>
        <dbReference type="EC" id="6.3.5.4"/>
    </reaction>
</comment>
<evidence type="ECO:0000256" key="3">
    <source>
        <dbReference type="ARBA" id="ARBA00048741"/>
    </source>
</evidence>
<dbReference type="Pfam" id="PF00733">
    <property type="entry name" value="Asn_synthase"/>
    <property type="match status" value="1"/>
</dbReference>
<dbReference type="GO" id="GO:0005829">
    <property type="term" value="C:cytosol"/>
    <property type="evidence" value="ECO:0007669"/>
    <property type="project" value="TreeGrafter"/>
</dbReference>
<feature type="domain" description="Asparagine synthetase" evidence="4">
    <location>
        <begin position="24"/>
        <end position="179"/>
    </location>
</feature>
<name>A0A7V8NMY5_9BACT</name>
<dbReference type="InterPro" id="IPR051786">
    <property type="entry name" value="ASN_synthetase/amidase"/>
</dbReference>
<keyword evidence="6" id="KW-1185">Reference proteome</keyword>
<proteinExistence type="predicted"/>
<evidence type="ECO:0000256" key="2">
    <source>
        <dbReference type="ARBA" id="ARBA00012737"/>
    </source>
</evidence>
<dbReference type="EC" id="6.3.5.4" evidence="2"/>
<dbReference type="InterPro" id="IPR014729">
    <property type="entry name" value="Rossmann-like_a/b/a_fold"/>
</dbReference>
<evidence type="ECO:0000256" key="1">
    <source>
        <dbReference type="ARBA" id="ARBA00005187"/>
    </source>
</evidence>
<dbReference type="Proteomes" id="UP000567293">
    <property type="component" value="Unassembled WGS sequence"/>
</dbReference>
<sequence>AEKKALVRPPLPSSLQQVLSALDGLPSTSDDLAPYLWLDQKYYLADDILTKSDRMSMAHSVEVRPPFLDHRVVEFAAKLPACLKIRGGQQKLILKELMRDKLPPAILKRPKIGFDIPAHEWLRGPLLPLLTDAFDHGANQYGEVFRPEVMNNFLRLHLERKANLGYHLWGLMVLFLWMRKWRIQAASSKTPKVLLQVKAGASA</sequence>
<evidence type="ECO:0000313" key="6">
    <source>
        <dbReference type="Proteomes" id="UP000567293"/>
    </source>
</evidence>
<comment type="caution">
    <text evidence="5">The sequence shown here is derived from an EMBL/GenBank/DDBJ whole genome shotgun (WGS) entry which is preliminary data.</text>
</comment>
<protein>
    <recommendedName>
        <fullName evidence="2">asparagine synthase (glutamine-hydrolyzing)</fullName>
        <ecNumber evidence="2">6.3.5.4</ecNumber>
    </recommendedName>
</protein>
<dbReference type="PANTHER" id="PTHR43284:SF1">
    <property type="entry name" value="ASPARAGINE SYNTHETASE"/>
    <property type="match status" value="1"/>
</dbReference>
<dbReference type="GO" id="GO:0004066">
    <property type="term" value="F:asparagine synthase (glutamine-hydrolyzing) activity"/>
    <property type="evidence" value="ECO:0007669"/>
    <property type="project" value="UniProtKB-EC"/>
</dbReference>
<dbReference type="GO" id="GO:0006529">
    <property type="term" value="P:asparagine biosynthetic process"/>
    <property type="evidence" value="ECO:0007669"/>
    <property type="project" value="InterPro"/>
</dbReference>
<evidence type="ECO:0000259" key="4">
    <source>
        <dbReference type="Pfam" id="PF00733"/>
    </source>
</evidence>
<reference evidence="5" key="1">
    <citation type="submission" date="2020-06" db="EMBL/GenBank/DDBJ databases">
        <title>Legume-microbial interactions unlock mineral nutrients during tropical forest succession.</title>
        <authorList>
            <person name="Epihov D.Z."/>
        </authorList>
    </citation>
    <scope>NUCLEOTIDE SEQUENCE [LARGE SCALE GENOMIC DNA]</scope>
    <source>
        <strain evidence="5">Pan2503</strain>
    </source>
</reference>
<accession>A0A7V8NMY5</accession>